<proteinExistence type="predicted"/>
<name>A0ABR9ZP54_9FIRM</name>
<evidence type="ECO:0000313" key="1">
    <source>
        <dbReference type="EMBL" id="MBF4692237.1"/>
    </source>
</evidence>
<dbReference type="EMBL" id="JADKNH010000002">
    <property type="protein sequence ID" value="MBF4692237.1"/>
    <property type="molecule type" value="Genomic_DNA"/>
</dbReference>
<organism evidence="1 2">
    <name type="scientific">Fusibacter ferrireducens</name>
    <dbReference type="NCBI Taxonomy" id="2785058"/>
    <lineage>
        <taxon>Bacteria</taxon>
        <taxon>Bacillati</taxon>
        <taxon>Bacillota</taxon>
        <taxon>Clostridia</taxon>
        <taxon>Eubacteriales</taxon>
        <taxon>Eubacteriales Family XII. Incertae Sedis</taxon>
        <taxon>Fusibacter</taxon>
    </lineage>
</organism>
<reference evidence="1 2" key="1">
    <citation type="submission" date="2020-11" db="EMBL/GenBank/DDBJ databases">
        <title>Fusibacter basophilias sp. nov.</title>
        <authorList>
            <person name="Qiu D."/>
        </authorList>
    </citation>
    <scope>NUCLEOTIDE SEQUENCE [LARGE SCALE GENOMIC DNA]</scope>
    <source>
        <strain evidence="1 2">Q10-2</strain>
    </source>
</reference>
<evidence type="ECO:0000313" key="2">
    <source>
        <dbReference type="Proteomes" id="UP000614200"/>
    </source>
</evidence>
<keyword evidence="2" id="KW-1185">Reference proteome</keyword>
<dbReference type="RefSeq" id="WP_194700477.1">
    <property type="nucleotide sequence ID" value="NZ_JADKNH010000002.1"/>
</dbReference>
<sequence length="49" mass="5967">MDIKKLQITCPHLIEYMTAAEYFPHYIRLLKTEMNMHVRFGAMKHHHLK</sequence>
<protein>
    <submittedName>
        <fullName evidence="1">Uncharacterized protein</fullName>
    </submittedName>
</protein>
<dbReference type="Proteomes" id="UP000614200">
    <property type="component" value="Unassembled WGS sequence"/>
</dbReference>
<gene>
    <name evidence="1" type="ORF">ISU02_03880</name>
</gene>
<comment type="caution">
    <text evidence="1">The sequence shown here is derived from an EMBL/GenBank/DDBJ whole genome shotgun (WGS) entry which is preliminary data.</text>
</comment>
<accession>A0ABR9ZP54</accession>